<comment type="caution">
    <text evidence="2">The sequence shown here is derived from an EMBL/GenBank/DDBJ whole genome shotgun (WGS) entry which is preliminary data.</text>
</comment>
<sequence length="160" mass="17814">MQLQNPVAVLLAWLTFAAASPIIETREAQLDGALLCPLLGTPLCAPQCRLITGADGQCAPNGSELSEEDSAYVVDASAEKRITVLAHFLILHLAHHVASSLRLPCYYDTEVYNSSRIRKLDRLSRPTLPDLSWILFDFSRCLGKTWHSEDSWWHHEQSGS</sequence>
<dbReference type="OrthoDB" id="3648763at2759"/>
<proteinExistence type="predicted"/>
<evidence type="ECO:0000313" key="3">
    <source>
        <dbReference type="Proteomes" id="UP000073492"/>
    </source>
</evidence>
<dbReference type="AlphaFoldDB" id="A0A139IJG4"/>
<name>A0A139IJG4_9PEZI</name>
<keyword evidence="1" id="KW-0732">Signal</keyword>
<reference evidence="2 3" key="1">
    <citation type="submission" date="2015-07" db="EMBL/GenBank/DDBJ databases">
        <title>Comparative genomics of the Sigatoka disease complex on banana suggests a link between parallel evolutionary changes in Pseudocercospora fijiensis and Pseudocercospora eumusae and increased virulence on the banana host.</title>
        <authorList>
            <person name="Chang T.-C."/>
            <person name="Salvucci A."/>
            <person name="Crous P.W."/>
            <person name="Stergiopoulos I."/>
        </authorList>
    </citation>
    <scope>NUCLEOTIDE SEQUENCE [LARGE SCALE GENOMIC DNA]</scope>
    <source>
        <strain evidence="2 3">CBS 116634</strain>
    </source>
</reference>
<accession>A0A139IJG4</accession>
<protein>
    <submittedName>
        <fullName evidence="2">Uncharacterized protein</fullName>
    </submittedName>
</protein>
<dbReference type="EMBL" id="LFZO01000073">
    <property type="protein sequence ID" value="KXT14849.1"/>
    <property type="molecule type" value="Genomic_DNA"/>
</dbReference>
<evidence type="ECO:0000313" key="2">
    <source>
        <dbReference type="EMBL" id="KXT14849.1"/>
    </source>
</evidence>
<feature type="chain" id="PRO_5007297522" evidence="1">
    <location>
        <begin position="20"/>
        <end position="160"/>
    </location>
</feature>
<feature type="signal peptide" evidence="1">
    <location>
        <begin position="1"/>
        <end position="19"/>
    </location>
</feature>
<organism evidence="2 3">
    <name type="scientific">Pseudocercospora musae</name>
    <dbReference type="NCBI Taxonomy" id="113226"/>
    <lineage>
        <taxon>Eukaryota</taxon>
        <taxon>Fungi</taxon>
        <taxon>Dikarya</taxon>
        <taxon>Ascomycota</taxon>
        <taxon>Pezizomycotina</taxon>
        <taxon>Dothideomycetes</taxon>
        <taxon>Dothideomycetidae</taxon>
        <taxon>Mycosphaerellales</taxon>
        <taxon>Mycosphaerellaceae</taxon>
        <taxon>Pseudocercospora</taxon>
    </lineage>
</organism>
<keyword evidence="3" id="KW-1185">Reference proteome</keyword>
<dbReference type="Proteomes" id="UP000073492">
    <property type="component" value="Unassembled WGS sequence"/>
</dbReference>
<gene>
    <name evidence="2" type="ORF">AC579_4084</name>
</gene>
<evidence type="ECO:0000256" key="1">
    <source>
        <dbReference type="SAM" id="SignalP"/>
    </source>
</evidence>